<name>A0A382J7I7_9ZZZZ</name>
<gene>
    <name evidence="1" type="ORF">METZ01_LOCUS260730</name>
</gene>
<accession>A0A382J7I7</accession>
<dbReference type="AlphaFoldDB" id="A0A382J7I7"/>
<sequence length="52" mass="5902">MAHGKALGQYRVIPNGFVWDVVNGLGEVVCWSHDTFYEAIKHAIMLNLRETN</sequence>
<dbReference type="EMBL" id="UINC01072323">
    <property type="protein sequence ID" value="SVC07876.1"/>
    <property type="molecule type" value="Genomic_DNA"/>
</dbReference>
<protein>
    <submittedName>
        <fullName evidence="1">Uncharacterized protein</fullName>
    </submittedName>
</protein>
<evidence type="ECO:0000313" key="1">
    <source>
        <dbReference type="EMBL" id="SVC07876.1"/>
    </source>
</evidence>
<organism evidence="1">
    <name type="scientific">marine metagenome</name>
    <dbReference type="NCBI Taxonomy" id="408172"/>
    <lineage>
        <taxon>unclassified sequences</taxon>
        <taxon>metagenomes</taxon>
        <taxon>ecological metagenomes</taxon>
    </lineage>
</organism>
<proteinExistence type="predicted"/>
<reference evidence="1" key="1">
    <citation type="submission" date="2018-05" db="EMBL/GenBank/DDBJ databases">
        <authorList>
            <person name="Lanie J.A."/>
            <person name="Ng W.-L."/>
            <person name="Kazmierczak K.M."/>
            <person name="Andrzejewski T.M."/>
            <person name="Davidsen T.M."/>
            <person name="Wayne K.J."/>
            <person name="Tettelin H."/>
            <person name="Glass J.I."/>
            <person name="Rusch D."/>
            <person name="Podicherti R."/>
            <person name="Tsui H.-C.T."/>
            <person name="Winkler M.E."/>
        </authorList>
    </citation>
    <scope>NUCLEOTIDE SEQUENCE</scope>
</reference>